<proteinExistence type="predicted"/>
<feature type="compositionally biased region" description="Polar residues" evidence="1">
    <location>
        <begin position="592"/>
        <end position="605"/>
    </location>
</feature>
<dbReference type="AlphaFoldDB" id="A0A1G1WHR8"/>
<sequence>MRAADIFKAKPAEQLSPEEKDNQKTRAEAINTLGQGMVGVNDVIAPPGIEINFDYIKMGNTYHRTLFVTGYPRFVGANWLAPLINFDHSLDISFFYYPTQTKGVLDDLRRKIAEMEATIASDMQAGRVLDPAISAALEDAHELREQLATGIERFFQFSFYIKIPASSIEDLDYITKQVESVAGSLLLITKHANLQQEPGFQSTLPYASDKLFVIRNMDTTSLATTFPFTSSELTANEGVLYGINEHNGSLVIFDRFTLENANSVVFAKSGAGKSYMVKLEALRSLIFGTEIIIVDPENEYKELAATIGGEYIEFSQNQPIKVNPFDLSGVYEAGENELGLKILTLHSLFRVMLGNLTPTEDAVLDRALVTTYKLKGITPDPATQRKEAPLLGDLYNVLQNMAEPSARSMAQRLERFIRGSLSGIFDEPSSLDIRNSFTVFSISDMQDELRPIAMFIILDYIWTRIKQDRKKRVLIVDEAWYLMKYQDSASFMYAIAKRARKYNLGLTTITQDVEDFLSTDYGKAIVTNSSIQVLLKQSPAAIDKVVEVFYLSEGEKNLLLSADVGEGLFFAGTNHVAIRVQASAEEHVLLTQGKSSNTAPPQNEAVSAPTPPNPETSPAPETPPEQST</sequence>
<reference evidence="3 4" key="1">
    <citation type="journal article" date="2016" name="Nat. Commun.">
        <title>Thousands of microbial genomes shed light on interconnected biogeochemical processes in an aquifer system.</title>
        <authorList>
            <person name="Anantharaman K."/>
            <person name="Brown C.T."/>
            <person name="Hug L.A."/>
            <person name="Sharon I."/>
            <person name="Castelle C.J."/>
            <person name="Probst A.J."/>
            <person name="Thomas B.C."/>
            <person name="Singh A."/>
            <person name="Wilkins M.J."/>
            <person name="Karaoz U."/>
            <person name="Brodie E.L."/>
            <person name="Williams K.H."/>
            <person name="Hubbard S.S."/>
            <person name="Banfield J.F."/>
        </authorList>
    </citation>
    <scope>NUCLEOTIDE SEQUENCE [LARGE SCALE GENOMIC DNA]</scope>
</reference>
<evidence type="ECO:0000313" key="4">
    <source>
        <dbReference type="Proteomes" id="UP000176645"/>
    </source>
</evidence>
<gene>
    <name evidence="3" type="ORF">A2Z42_00200</name>
</gene>
<name>A0A1G1WHR8_9BACT</name>
<dbReference type="Pfam" id="PF19044">
    <property type="entry name" value="P-loop_TraG"/>
    <property type="match status" value="1"/>
</dbReference>
<organism evidence="3 4">
    <name type="scientific">Candidatus Woykebacteria bacterium RBG_19FT_COMBO_43_10</name>
    <dbReference type="NCBI Taxonomy" id="1802598"/>
    <lineage>
        <taxon>Bacteria</taxon>
        <taxon>Candidatus Woykeibacteriota</taxon>
    </lineage>
</organism>
<dbReference type="InterPro" id="IPR027417">
    <property type="entry name" value="P-loop_NTPase"/>
</dbReference>
<evidence type="ECO:0000259" key="2">
    <source>
        <dbReference type="Pfam" id="PF19044"/>
    </source>
</evidence>
<dbReference type="InterPro" id="IPR043964">
    <property type="entry name" value="P-loop_TraG"/>
</dbReference>
<dbReference type="InterPro" id="IPR051162">
    <property type="entry name" value="T4SS_component"/>
</dbReference>
<evidence type="ECO:0000313" key="3">
    <source>
        <dbReference type="EMBL" id="OGY27268.1"/>
    </source>
</evidence>
<dbReference type="PANTHER" id="PTHR30121">
    <property type="entry name" value="UNCHARACTERIZED PROTEIN YJGR-RELATED"/>
    <property type="match status" value="1"/>
</dbReference>
<evidence type="ECO:0000256" key="1">
    <source>
        <dbReference type="SAM" id="MobiDB-lite"/>
    </source>
</evidence>
<dbReference type="NCBIfam" id="NF045971">
    <property type="entry name" value="conju_CD1110"/>
    <property type="match status" value="1"/>
</dbReference>
<accession>A0A1G1WHR8</accession>
<feature type="compositionally biased region" description="Pro residues" evidence="1">
    <location>
        <begin position="609"/>
        <end position="628"/>
    </location>
</feature>
<protein>
    <recommendedName>
        <fullName evidence="2">TraG P-loop domain-containing protein</fullName>
    </recommendedName>
</protein>
<comment type="caution">
    <text evidence="3">The sequence shown here is derived from an EMBL/GenBank/DDBJ whole genome shotgun (WGS) entry which is preliminary data.</text>
</comment>
<dbReference type="Gene3D" id="1.10.8.730">
    <property type="match status" value="1"/>
</dbReference>
<dbReference type="PANTHER" id="PTHR30121:SF11">
    <property type="entry name" value="AAA+ ATPASE DOMAIN-CONTAINING PROTEIN"/>
    <property type="match status" value="1"/>
</dbReference>
<feature type="region of interest" description="Disordered" evidence="1">
    <location>
        <begin position="591"/>
        <end position="628"/>
    </location>
</feature>
<dbReference type="Proteomes" id="UP000176645">
    <property type="component" value="Unassembled WGS sequence"/>
</dbReference>
<dbReference type="CDD" id="cd01127">
    <property type="entry name" value="TrwB_TraG_TraD_VirD4"/>
    <property type="match status" value="1"/>
</dbReference>
<feature type="domain" description="TraG P-loop" evidence="2">
    <location>
        <begin position="257"/>
        <end position="563"/>
    </location>
</feature>
<dbReference type="SUPFAM" id="SSF52540">
    <property type="entry name" value="P-loop containing nucleoside triphosphate hydrolases"/>
    <property type="match status" value="1"/>
</dbReference>
<dbReference type="Gene3D" id="3.40.50.300">
    <property type="entry name" value="P-loop containing nucleotide triphosphate hydrolases"/>
    <property type="match status" value="1"/>
</dbReference>
<dbReference type="EMBL" id="MHCU01000043">
    <property type="protein sequence ID" value="OGY27268.1"/>
    <property type="molecule type" value="Genomic_DNA"/>
</dbReference>